<dbReference type="InterPro" id="IPR000626">
    <property type="entry name" value="Ubiquitin-like_dom"/>
</dbReference>
<dbReference type="AlphaFoldDB" id="A0A8D8W068"/>
<evidence type="ECO:0000313" key="5">
    <source>
        <dbReference type="EMBL" id="CAG6640983.1"/>
    </source>
</evidence>
<feature type="region of interest" description="Disordered" evidence="3">
    <location>
        <begin position="519"/>
        <end position="574"/>
    </location>
</feature>
<dbReference type="Gene3D" id="3.10.20.90">
    <property type="entry name" value="Phosphatidylinositol 3-kinase Catalytic Subunit, Chain A, domain 1"/>
    <property type="match status" value="1"/>
</dbReference>
<dbReference type="EMBL" id="HBUF01114769">
    <property type="protein sequence ID" value="CAG6640973.1"/>
    <property type="molecule type" value="Transcribed_RNA"/>
</dbReference>
<dbReference type="EMBL" id="HBUF01114770">
    <property type="protein sequence ID" value="CAG6640978.1"/>
    <property type="molecule type" value="Transcribed_RNA"/>
</dbReference>
<feature type="domain" description="Ubiquitin-like" evidence="4">
    <location>
        <begin position="40"/>
        <end position="115"/>
    </location>
</feature>
<dbReference type="EMBL" id="HBUF01114773">
    <property type="protein sequence ID" value="CAG6640993.1"/>
    <property type="molecule type" value="Transcribed_RNA"/>
</dbReference>
<dbReference type="EMBL" id="HBUF01366378">
    <property type="protein sequence ID" value="CAG6723780.1"/>
    <property type="molecule type" value="Transcribed_RNA"/>
</dbReference>
<feature type="region of interest" description="Disordered" evidence="3">
    <location>
        <begin position="170"/>
        <end position="212"/>
    </location>
</feature>
<dbReference type="CDD" id="cd01804">
    <property type="entry name" value="Ubl_midnolin"/>
    <property type="match status" value="1"/>
</dbReference>
<dbReference type="EMBL" id="HBUF01366381">
    <property type="protein sequence ID" value="CAG6723786.1"/>
    <property type="molecule type" value="Transcribed_RNA"/>
</dbReference>
<sequence>MESSNGHAAATQTSNISESEVQNSLGCGCSNTNSTKSPTILISVTPTTGGQFEIPVLKSDTIENVKKIISKKLKVPRDRICLLHRERQLRDGSTVQENQLVEGSRLTLLPSVETGLLAQRPEQSVMQALESLNDSQVNDFLSGKAPLNLTMRLGDHMMLIQLQLSTISPSTSRRSATSTASSSSSSSSLSSSSSSSSSSSPKKSPCKVHSSSTVDIPIETAAMATTTSVCSSEPAAAAALKSQTSSMVDNIRSVPSSSSSLTTTSTSTSVPLCKNVPCKCGSTSTTKPLLDTRALAEASRNLTQTLKQLSSEVLTSKSDTKEESSSPSSACSSPSSSVPSSPTHTTSEHSLSSPSPSTSTSSTSCHSARESTSSSTSSTSSSSSSNSKRRQGAIIESMHHHGKGVYSGTFSGTLNPALQDKFGRPKRDISTIIHILNDLLCATPQYRAARSSASHATSVLDMGPASIDSAASASAAPIKSTSDISTNTDVKMLNSSSPADSLENQATRDKMERLRVVMEERRERRRAKRSAPYTCPSGSVLSTQWSAKSESRDVLSESMDTESTPTITPEPVVV</sequence>
<accession>A0A8D8W068</accession>
<protein>
    <submittedName>
        <fullName evidence="5">Midnolin-A</fullName>
    </submittedName>
</protein>
<dbReference type="SUPFAM" id="SSF54236">
    <property type="entry name" value="Ubiquitin-like"/>
    <property type="match status" value="1"/>
</dbReference>
<comment type="subcellular location">
    <subcellularLocation>
        <location evidence="1">Nucleus</location>
    </subcellularLocation>
</comment>
<feature type="compositionally biased region" description="Low complexity" evidence="3">
    <location>
        <begin position="253"/>
        <end position="267"/>
    </location>
</feature>
<dbReference type="SMART" id="SM00213">
    <property type="entry name" value="UBQ"/>
    <property type="match status" value="1"/>
</dbReference>
<evidence type="ECO:0000256" key="3">
    <source>
        <dbReference type="SAM" id="MobiDB-lite"/>
    </source>
</evidence>
<dbReference type="InterPro" id="IPR029071">
    <property type="entry name" value="Ubiquitin-like_domsf"/>
</dbReference>
<evidence type="ECO:0000259" key="4">
    <source>
        <dbReference type="PROSITE" id="PS50053"/>
    </source>
</evidence>
<name>A0A8D8W068_9HEMI</name>
<feature type="region of interest" description="Disordered" evidence="3">
    <location>
        <begin position="310"/>
        <end position="391"/>
    </location>
</feature>
<feature type="compositionally biased region" description="Polar residues" evidence="3">
    <location>
        <begin position="536"/>
        <end position="548"/>
    </location>
</feature>
<reference evidence="5" key="1">
    <citation type="submission" date="2021-05" db="EMBL/GenBank/DDBJ databases">
        <authorList>
            <person name="Alioto T."/>
            <person name="Alioto T."/>
            <person name="Gomez Garrido J."/>
        </authorList>
    </citation>
    <scope>NUCLEOTIDE SEQUENCE</scope>
</reference>
<dbReference type="EMBL" id="HBUF01366379">
    <property type="protein sequence ID" value="CAG6723782.1"/>
    <property type="molecule type" value="Transcribed_RNA"/>
</dbReference>
<dbReference type="PANTHER" id="PTHR23010:SF1">
    <property type="entry name" value="MIDNOLIN"/>
    <property type="match status" value="1"/>
</dbReference>
<dbReference type="Pfam" id="PF00240">
    <property type="entry name" value="ubiquitin"/>
    <property type="match status" value="1"/>
</dbReference>
<dbReference type="EMBL" id="HBUF01114771">
    <property type="protein sequence ID" value="CAG6640983.1"/>
    <property type="molecule type" value="Transcribed_RNA"/>
</dbReference>
<feature type="region of interest" description="Disordered" evidence="3">
    <location>
        <begin position="242"/>
        <end position="267"/>
    </location>
</feature>
<dbReference type="EMBL" id="HBUF01114772">
    <property type="protein sequence ID" value="CAG6640988.1"/>
    <property type="molecule type" value="Transcribed_RNA"/>
</dbReference>
<organism evidence="5">
    <name type="scientific">Cacopsylla melanoneura</name>
    <dbReference type="NCBI Taxonomy" id="428564"/>
    <lineage>
        <taxon>Eukaryota</taxon>
        <taxon>Metazoa</taxon>
        <taxon>Ecdysozoa</taxon>
        <taxon>Arthropoda</taxon>
        <taxon>Hexapoda</taxon>
        <taxon>Insecta</taxon>
        <taxon>Pterygota</taxon>
        <taxon>Neoptera</taxon>
        <taxon>Paraneoptera</taxon>
        <taxon>Hemiptera</taxon>
        <taxon>Sternorrhyncha</taxon>
        <taxon>Psylloidea</taxon>
        <taxon>Psyllidae</taxon>
        <taxon>Psyllinae</taxon>
        <taxon>Cacopsylla</taxon>
    </lineage>
</organism>
<keyword evidence="2" id="KW-0539">Nucleus</keyword>
<feature type="compositionally biased region" description="Low complexity" evidence="3">
    <location>
        <begin position="325"/>
        <end position="386"/>
    </location>
</feature>
<proteinExistence type="predicted"/>
<evidence type="ECO:0000256" key="2">
    <source>
        <dbReference type="ARBA" id="ARBA00023242"/>
    </source>
</evidence>
<evidence type="ECO:0000256" key="1">
    <source>
        <dbReference type="ARBA" id="ARBA00004123"/>
    </source>
</evidence>
<dbReference type="PANTHER" id="PTHR23010">
    <property type="entry name" value="MIDNOLIN"/>
    <property type="match status" value="1"/>
</dbReference>
<dbReference type="GO" id="GO:0005634">
    <property type="term" value="C:nucleus"/>
    <property type="evidence" value="ECO:0007669"/>
    <property type="project" value="UniProtKB-SubCell"/>
</dbReference>
<dbReference type="InterPro" id="IPR039336">
    <property type="entry name" value="Midnolin"/>
</dbReference>
<dbReference type="PROSITE" id="PS50053">
    <property type="entry name" value="UBIQUITIN_2"/>
    <property type="match status" value="1"/>
</dbReference>